<name>A0A1J3EGU1_NOCCA</name>
<feature type="compositionally biased region" description="Polar residues" evidence="1">
    <location>
        <begin position="279"/>
        <end position="297"/>
    </location>
</feature>
<protein>
    <recommendedName>
        <fullName evidence="2">Retrotransposon gag domain-containing protein</fullName>
    </recommendedName>
</protein>
<dbReference type="PANTHER" id="PTHR33223">
    <property type="entry name" value="CCHC-TYPE DOMAIN-CONTAINING PROTEIN"/>
    <property type="match status" value="1"/>
</dbReference>
<reference evidence="3" key="1">
    <citation type="submission" date="2016-07" db="EMBL/GenBank/DDBJ databases">
        <title>De novo transcriptome assembly of four accessions of the metal hyperaccumulator plant Noccaea caerulescens.</title>
        <authorList>
            <person name="Blande D."/>
            <person name="Halimaa P."/>
            <person name="Tervahauta A.I."/>
            <person name="Aarts M.G."/>
            <person name="Karenlampi S.O."/>
        </authorList>
    </citation>
    <scope>NUCLEOTIDE SEQUENCE</scope>
</reference>
<feature type="region of interest" description="Disordered" evidence="1">
    <location>
        <begin position="18"/>
        <end position="51"/>
    </location>
</feature>
<proteinExistence type="predicted"/>
<feature type="domain" description="Retrotransposon gag" evidence="2">
    <location>
        <begin position="105"/>
        <end position="194"/>
    </location>
</feature>
<accession>A0A1J3EGU1</accession>
<dbReference type="EMBL" id="GEVK01022282">
    <property type="protein sequence ID" value="JAU30550.1"/>
    <property type="molecule type" value="Transcribed_RNA"/>
</dbReference>
<dbReference type="Pfam" id="PF03732">
    <property type="entry name" value="Retrotrans_gag"/>
    <property type="match status" value="1"/>
</dbReference>
<dbReference type="PANTHER" id="PTHR33223:SF6">
    <property type="entry name" value="CCHC-TYPE DOMAIN-CONTAINING PROTEIN"/>
    <property type="match status" value="1"/>
</dbReference>
<dbReference type="InterPro" id="IPR005162">
    <property type="entry name" value="Retrotrans_gag_dom"/>
</dbReference>
<evidence type="ECO:0000256" key="1">
    <source>
        <dbReference type="SAM" id="MobiDB-lite"/>
    </source>
</evidence>
<feature type="region of interest" description="Disordered" evidence="1">
    <location>
        <begin position="243"/>
        <end position="298"/>
    </location>
</feature>
<sequence>MDKSMSQIAQTLARMEANQFADKSHGKQTASSSGGVNEVSTPTPIEPGNGQLGYRGMSNILANRNHVLKKIELPQLDGSSPYGWISLAERFFRLGNYTDAERLDLLSVSLQGPALYWFNREMARDPFRDWAEFKRRMIARFSQKMEENPGKRLFSLRQKGSIVDYVNEFEELTTIVTGIDEENLEHMFYIGLKPEMKEVMKMQKPQGLTNCFNAVISMEDSAFCKSMAEATNQIRRAPSFFPMRSASNYNSQRNLGNTHQPVGDKGVNTSVEQPDKSKGYSQNQNGKPPWKNNSGKNYSGMLKLSPAEIAEKRRLGLCYKCPEK</sequence>
<evidence type="ECO:0000313" key="3">
    <source>
        <dbReference type="EMBL" id="JAU30550.1"/>
    </source>
</evidence>
<dbReference type="AlphaFoldDB" id="A0A1J3EGU1"/>
<evidence type="ECO:0000259" key="2">
    <source>
        <dbReference type="Pfam" id="PF03732"/>
    </source>
</evidence>
<feature type="compositionally biased region" description="Polar residues" evidence="1">
    <location>
        <begin position="27"/>
        <end position="43"/>
    </location>
</feature>
<feature type="compositionally biased region" description="Polar residues" evidence="1">
    <location>
        <begin position="245"/>
        <end position="260"/>
    </location>
</feature>
<gene>
    <name evidence="3" type="ORF">LC_TR19991_c1_g1_i1_g.66729</name>
</gene>
<organism evidence="3">
    <name type="scientific">Noccaea caerulescens</name>
    <name type="common">Alpine penny-cress</name>
    <name type="synonym">Thlaspi caerulescens</name>
    <dbReference type="NCBI Taxonomy" id="107243"/>
    <lineage>
        <taxon>Eukaryota</taxon>
        <taxon>Viridiplantae</taxon>
        <taxon>Streptophyta</taxon>
        <taxon>Embryophyta</taxon>
        <taxon>Tracheophyta</taxon>
        <taxon>Spermatophyta</taxon>
        <taxon>Magnoliopsida</taxon>
        <taxon>eudicotyledons</taxon>
        <taxon>Gunneridae</taxon>
        <taxon>Pentapetalae</taxon>
        <taxon>rosids</taxon>
        <taxon>malvids</taxon>
        <taxon>Brassicales</taxon>
        <taxon>Brassicaceae</taxon>
        <taxon>Coluteocarpeae</taxon>
        <taxon>Noccaea</taxon>
    </lineage>
</organism>